<organism evidence="7 8">
    <name type="scientific">Endomicrobium proavitum</name>
    <dbReference type="NCBI Taxonomy" id="1408281"/>
    <lineage>
        <taxon>Bacteria</taxon>
        <taxon>Pseudomonadati</taxon>
        <taxon>Elusimicrobiota</taxon>
        <taxon>Endomicrobiia</taxon>
        <taxon>Endomicrobiales</taxon>
        <taxon>Endomicrobiaceae</taxon>
        <taxon>Endomicrobium</taxon>
    </lineage>
</organism>
<dbReference type="STRING" id="1408281.Epro_0364"/>
<evidence type="ECO:0000256" key="3">
    <source>
        <dbReference type="ARBA" id="ARBA00022630"/>
    </source>
</evidence>
<dbReference type="OrthoDB" id="9807946at2"/>
<evidence type="ECO:0000256" key="2">
    <source>
        <dbReference type="ARBA" id="ARBA00006442"/>
    </source>
</evidence>
<proteinExistence type="inferred from homology"/>
<dbReference type="Pfam" id="PF07992">
    <property type="entry name" value="Pyr_redox_2"/>
    <property type="match status" value="1"/>
</dbReference>
<dbReference type="EMBL" id="CP009498">
    <property type="protein sequence ID" value="AKL97743.1"/>
    <property type="molecule type" value="Genomic_DNA"/>
</dbReference>
<dbReference type="Proteomes" id="UP000035337">
    <property type="component" value="Chromosome"/>
</dbReference>
<reference evidence="7 8" key="1">
    <citation type="submission" date="2014-09" db="EMBL/GenBank/DDBJ databases">
        <title>Complete genome sequence of Endomicrobium proavitum.</title>
        <authorList>
            <person name="Zheng H."/>
        </authorList>
    </citation>
    <scope>NUCLEOTIDE SEQUENCE [LARGE SCALE GENOMIC DNA]</scope>
    <source>
        <strain evidence="7 8">Rsa215</strain>
    </source>
</reference>
<dbReference type="InterPro" id="IPR041575">
    <property type="entry name" value="Rubredoxin_C"/>
</dbReference>
<evidence type="ECO:0000259" key="6">
    <source>
        <dbReference type="Pfam" id="PF18267"/>
    </source>
</evidence>
<evidence type="ECO:0000313" key="7">
    <source>
        <dbReference type="EMBL" id="AKL97743.1"/>
    </source>
</evidence>
<dbReference type="PRINTS" id="PR00368">
    <property type="entry name" value="FADPNR"/>
</dbReference>
<dbReference type="PANTHER" id="PTHR43429">
    <property type="entry name" value="PYRIDINE NUCLEOTIDE-DISULFIDE OXIDOREDUCTASE DOMAIN-CONTAINING"/>
    <property type="match status" value="1"/>
</dbReference>
<evidence type="ECO:0000256" key="1">
    <source>
        <dbReference type="ARBA" id="ARBA00001974"/>
    </source>
</evidence>
<dbReference type="Gene3D" id="3.50.50.60">
    <property type="entry name" value="FAD/NAD(P)-binding domain"/>
    <property type="match status" value="2"/>
</dbReference>
<dbReference type="InterPro" id="IPR023753">
    <property type="entry name" value="FAD/NAD-binding_dom"/>
</dbReference>
<dbReference type="SUPFAM" id="SSF51905">
    <property type="entry name" value="FAD/NAD(P)-binding domain"/>
    <property type="match status" value="2"/>
</dbReference>
<gene>
    <name evidence="7" type="ORF">Epro_0364</name>
</gene>
<dbReference type="PATRIC" id="fig|1408281.3.peg.377"/>
<evidence type="ECO:0000259" key="5">
    <source>
        <dbReference type="Pfam" id="PF07992"/>
    </source>
</evidence>
<dbReference type="KEGG" id="epo:Epro_0364"/>
<sequence>MKYVIIGNSAAGVNAADAIRKNDKKGQITIISNEEFPAYGRPLISYYLSGKVKPENMSYRDASFYKSRKIDVLLNTEVTKIDSKNKKVITSGGKKIDYDKLLIATGSVPFVPPTNGLANQENVFTFLTYGESRRLKTAVNKNSKVVIVGAGLIGLKAAEGLFGQVAKITVLDLADRVMASVLDKPAAKLIQSHIEQNDIDFKLGVSVAEVVGEKKVSKVVLSNGESLLCDILIVAVGVRPNVALAKESGIKVNRAIIVDEYMQTSQKDIYAAGDCVESWDCLANACKVLALWPNASNQGETAGFNMSVGNKQKAPVSFAMNAISFFGLQLISAGIIGEANKNSIFDRAANKLRRLNIVDDKLLGYVLINDTQRAGIYTALINDKTKLSSLEYDITKKDIGLSVYPKASRVCKIWGQTK</sequence>
<dbReference type="GO" id="GO:0016491">
    <property type="term" value="F:oxidoreductase activity"/>
    <property type="evidence" value="ECO:0007669"/>
    <property type="project" value="InterPro"/>
</dbReference>
<dbReference type="InterPro" id="IPR050260">
    <property type="entry name" value="FAD-bd_OxRdtase"/>
</dbReference>
<dbReference type="InterPro" id="IPR016156">
    <property type="entry name" value="FAD/NAD-linked_Rdtase_dimer_sf"/>
</dbReference>
<protein>
    <submittedName>
        <fullName evidence="7">FAD-dependent pyridine nucleotide-disulfide oxidoreductase</fullName>
    </submittedName>
</protein>
<feature type="domain" description="NADH-rubredoxin oxidoreductase C-terminal" evidence="6">
    <location>
        <begin position="321"/>
        <end position="384"/>
    </location>
</feature>
<dbReference type="AlphaFoldDB" id="A0A0G3WHD7"/>
<dbReference type="PRINTS" id="PR00411">
    <property type="entry name" value="PNDRDTASEI"/>
</dbReference>
<name>A0A0G3WHD7_9BACT</name>
<dbReference type="InterPro" id="IPR036188">
    <property type="entry name" value="FAD/NAD-bd_sf"/>
</dbReference>
<evidence type="ECO:0000313" key="8">
    <source>
        <dbReference type="Proteomes" id="UP000035337"/>
    </source>
</evidence>
<keyword evidence="4" id="KW-0274">FAD</keyword>
<dbReference type="PANTHER" id="PTHR43429:SF3">
    <property type="entry name" value="NITRITE REDUCTASE [NAD(P)H]"/>
    <property type="match status" value="1"/>
</dbReference>
<dbReference type="Gene3D" id="3.30.390.30">
    <property type="match status" value="1"/>
</dbReference>
<keyword evidence="3" id="KW-0285">Flavoprotein</keyword>
<comment type="similarity">
    <text evidence="2">Belongs to the FAD-dependent oxidoreductase family.</text>
</comment>
<accession>A0A0G3WHD7</accession>
<evidence type="ECO:0000256" key="4">
    <source>
        <dbReference type="ARBA" id="ARBA00022827"/>
    </source>
</evidence>
<feature type="domain" description="FAD/NAD(P)-binding" evidence="5">
    <location>
        <begin position="1"/>
        <end position="299"/>
    </location>
</feature>
<dbReference type="RefSeq" id="WP_052570056.1">
    <property type="nucleotide sequence ID" value="NZ_CP009498.1"/>
</dbReference>
<dbReference type="Pfam" id="PF18267">
    <property type="entry name" value="Rubredoxin_C"/>
    <property type="match status" value="1"/>
</dbReference>
<comment type="cofactor">
    <cofactor evidence="1">
        <name>FAD</name>
        <dbReference type="ChEBI" id="CHEBI:57692"/>
    </cofactor>
</comment>
<keyword evidence="8" id="KW-1185">Reference proteome</keyword>